<feature type="compositionally biased region" description="Low complexity" evidence="1">
    <location>
        <begin position="93"/>
        <end position="102"/>
    </location>
</feature>
<feature type="compositionally biased region" description="Polar residues" evidence="1">
    <location>
        <begin position="132"/>
        <end position="141"/>
    </location>
</feature>
<name>A0A2N5UTP5_9BASI</name>
<feature type="region of interest" description="Disordered" evidence="1">
    <location>
        <begin position="69"/>
        <end position="153"/>
    </location>
</feature>
<comment type="caution">
    <text evidence="2">The sequence shown here is derived from an EMBL/GenBank/DDBJ whole genome shotgun (WGS) entry which is preliminary data.</text>
</comment>
<proteinExistence type="predicted"/>
<organism evidence="2 3">
    <name type="scientific">Puccinia coronata f. sp. avenae</name>
    <dbReference type="NCBI Taxonomy" id="200324"/>
    <lineage>
        <taxon>Eukaryota</taxon>
        <taxon>Fungi</taxon>
        <taxon>Dikarya</taxon>
        <taxon>Basidiomycota</taxon>
        <taxon>Pucciniomycotina</taxon>
        <taxon>Pucciniomycetes</taxon>
        <taxon>Pucciniales</taxon>
        <taxon>Pucciniaceae</taxon>
        <taxon>Puccinia</taxon>
    </lineage>
</organism>
<accession>A0A2N5UTP5</accession>
<protein>
    <submittedName>
        <fullName evidence="2">Uncharacterized protein</fullName>
    </submittedName>
</protein>
<evidence type="ECO:0000256" key="1">
    <source>
        <dbReference type="SAM" id="MobiDB-lite"/>
    </source>
</evidence>
<gene>
    <name evidence="2" type="ORF">PCASD_11839</name>
</gene>
<reference evidence="2 3" key="1">
    <citation type="submission" date="2017-11" db="EMBL/GenBank/DDBJ databases">
        <title>De novo assembly and phasing of dikaryotic genomes from two isolates of Puccinia coronata f. sp. avenae, the causal agent of oat crown rust.</title>
        <authorList>
            <person name="Miller M.E."/>
            <person name="Zhang Y."/>
            <person name="Omidvar V."/>
            <person name="Sperschneider J."/>
            <person name="Schwessinger B."/>
            <person name="Raley C."/>
            <person name="Palmer J.M."/>
            <person name="Garnica D."/>
            <person name="Upadhyaya N."/>
            <person name="Rathjen J."/>
            <person name="Taylor J.M."/>
            <person name="Park R.F."/>
            <person name="Dodds P.N."/>
            <person name="Hirsch C.D."/>
            <person name="Kianian S.F."/>
            <person name="Figueroa M."/>
        </authorList>
    </citation>
    <scope>NUCLEOTIDE SEQUENCE [LARGE SCALE GENOMIC DNA]</scope>
    <source>
        <strain evidence="2">12SD80</strain>
    </source>
</reference>
<evidence type="ECO:0000313" key="2">
    <source>
        <dbReference type="EMBL" id="PLW41104.1"/>
    </source>
</evidence>
<dbReference type="AlphaFoldDB" id="A0A2N5UTP5"/>
<feature type="compositionally biased region" description="Basic and acidic residues" evidence="1">
    <location>
        <begin position="115"/>
        <end position="124"/>
    </location>
</feature>
<sequence>MRCVEKIVHTPGVCTGSWVAIGAETWTYMLVDRLVPPSWVNRWLCLVEQLNGWMRAKVMSDLDLESNHPQAEIEVSADPPSMLSSKGPPPAADPVDAPAAKQADPDDTLMETDNVVDKGPEAKNKGPAAPDNQGSLNQGSFVGSKIDWKEKSG</sequence>
<dbReference type="Proteomes" id="UP000235392">
    <property type="component" value="Unassembled WGS sequence"/>
</dbReference>
<evidence type="ECO:0000313" key="3">
    <source>
        <dbReference type="Proteomes" id="UP000235392"/>
    </source>
</evidence>
<dbReference type="EMBL" id="PGCI01000093">
    <property type="protein sequence ID" value="PLW41104.1"/>
    <property type="molecule type" value="Genomic_DNA"/>
</dbReference>